<evidence type="ECO:0000256" key="1">
    <source>
        <dbReference type="ARBA" id="ARBA00004117"/>
    </source>
</evidence>
<dbReference type="EMBL" id="JAUQTG010000001">
    <property type="protein sequence ID" value="MDO7854842.1"/>
    <property type="molecule type" value="Genomic_DNA"/>
</dbReference>
<dbReference type="Pfam" id="PF02049">
    <property type="entry name" value="FliE"/>
    <property type="match status" value="1"/>
</dbReference>
<keyword evidence="4 5" id="KW-0975">Bacterial flagellum</keyword>
<dbReference type="PRINTS" id="PR01006">
    <property type="entry name" value="FLGHOOKFLIE"/>
</dbReference>
<dbReference type="PANTHER" id="PTHR34653:SF1">
    <property type="entry name" value="FLAGELLAR HOOK-BASAL BODY COMPLEX PROTEIN FLIE"/>
    <property type="match status" value="1"/>
</dbReference>
<evidence type="ECO:0000256" key="5">
    <source>
        <dbReference type="HAMAP-Rule" id="MF_00724"/>
    </source>
</evidence>
<keyword evidence="6" id="KW-0282">Flagellum</keyword>
<accession>A0ABT9ALT8</accession>
<reference evidence="6" key="1">
    <citation type="submission" date="2023-07" db="EMBL/GenBank/DDBJ databases">
        <authorList>
            <person name="Yang W."/>
            <person name="Chen J."/>
            <person name="Ji P."/>
            <person name="Hu F."/>
        </authorList>
    </citation>
    <scope>NUCLEOTIDE SEQUENCE</scope>
    <source>
        <strain evidence="6">CRE-138-0111</strain>
    </source>
</reference>
<sequence length="109" mass="12049">MTVQAIEGVVSQLNVVATQATNPTKPIIEPVGFADHLVASVNQINKTRNDSAKQVENFTLGKQDISLNDVMVDMQKASLSLQMGIQVRNKLVAAYQEIMSMPVWFNYLL</sequence>
<dbReference type="PANTHER" id="PTHR34653">
    <property type="match status" value="1"/>
</dbReference>
<comment type="similarity">
    <text evidence="2 5">Belongs to the FliE family.</text>
</comment>
<dbReference type="NCBIfam" id="TIGR00205">
    <property type="entry name" value="fliE"/>
    <property type="match status" value="1"/>
</dbReference>
<evidence type="ECO:0000313" key="6">
    <source>
        <dbReference type="EMBL" id="MDO7854842.1"/>
    </source>
</evidence>
<evidence type="ECO:0000256" key="4">
    <source>
        <dbReference type="ARBA" id="ARBA00023143"/>
    </source>
</evidence>
<reference evidence="6" key="2">
    <citation type="journal article" date="2024" name="Int. J. Antimicrob. Agents">
        <title>Identification of a novel Providencia species showing multi-drug-resistant in three patients with hospital-acquired infection.</title>
        <authorList>
            <person name="Yang W."/>
            <person name="Chen J."/>
            <person name="Yang F."/>
            <person name="Ji P."/>
            <person name="Shen S."/>
            <person name="Yin D."/>
            <person name="Hu F."/>
        </authorList>
    </citation>
    <scope>NUCLEOTIDE SEQUENCE</scope>
    <source>
        <strain evidence="6">CRE-138-0111</strain>
    </source>
</reference>
<organism evidence="6 7">
    <name type="scientific">Providencia huashanensis</name>
    <dbReference type="NCBI Taxonomy" id="3037798"/>
    <lineage>
        <taxon>Bacteria</taxon>
        <taxon>Pseudomonadati</taxon>
        <taxon>Pseudomonadota</taxon>
        <taxon>Gammaproteobacteria</taxon>
        <taxon>Enterobacterales</taxon>
        <taxon>Morganellaceae</taxon>
        <taxon>Providencia</taxon>
    </lineage>
</organism>
<proteinExistence type="inferred from homology"/>
<dbReference type="Proteomes" id="UP001176478">
    <property type="component" value="Unassembled WGS sequence"/>
</dbReference>
<gene>
    <name evidence="5 6" type="primary">fliE</name>
    <name evidence="6" type="ORF">Q5E86_00285</name>
</gene>
<keyword evidence="7" id="KW-1185">Reference proteome</keyword>
<protein>
    <recommendedName>
        <fullName evidence="3 5">Flagellar hook-basal body complex protein FliE</fullName>
    </recommendedName>
</protein>
<keyword evidence="6" id="KW-0966">Cell projection</keyword>
<comment type="subcellular location">
    <subcellularLocation>
        <location evidence="1 5">Bacterial flagellum basal body</location>
    </subcellularLocation>
</comment>
<comment type="caution">
    <text evidence="6">The sequence shown here is derived from an EMBL/GenBank/DDBJ whole genome shotgun (WGS) entry which is preliminary data.</text>
</comment>
<name>A0ABT9ALT8_9GAMM</name>
<dbReference type="HAMAP" id="MF_00724">
    <property type="entry name" value="FliE"/>
    <property type="match status" value="1"/>
</dbReference>
<evidence type="ECO:0000313" key="7">
    <source>
        <dbReference type="Proteomes" id="UP001176478"/>
    </source>
</evidence>
<evidence type="ECO:0000256" key="3">
    <source>
        <dbReference type="ARBA" id="ARBA00018024"/>
    </source>
</evidence>
<evidence type="ECO:0000256" key="2">
    <source>
        <dbReference type="ARBA" id="ARBA00009272"/>
    </source>
</evidence>
<keyword evidence="6" id="KW-0969">Cilium</keyword>
<dbReference type="InterPro" id="IPR001624">
    <property type="entry name" value="FliE"/>
</dbReference>